<gene>
    <name evidence="1" type="ORF">L1987_49800</name>
</gene>
<keyword evidence="2" id="KW-1185">Reference proteome</keyword>
<protein>
    <submittedName>
        <fullName evidence="1">Uncharacterized protein</fullName>
    </submittedName>
</protein>
<name>A0ACB9FWN9_9ASTR</name>
<dbReference type="Proteomes" id="UP001056120">
    <property type="component" value="Linkage Group LG16"/>
</dbReference>
<comment type="caution">
    <text evidence="1">The sequence shown here is derived from an EMBL/GenBank/DDBJ whole genome shotgun (WGS) entry which is preliminary data.</text>
</comment>
<proteinExistence type="predicted"/>
<reference evidence="1 2" key="2">
    <citation type="journal article" date="2022" name="Mol. Ecol. Resour.">
        <title>The genomes of chicory, endive, great burdock and yacon provide insights into Asteraceae paleo-polyploidization history and plant inulin production.</title>
        <authorList>
            <person name="Fan W."/>
            <person name="Wang S."/>
            <person name="Wang H."/>
            <person name="Wang A."/>
            <person name="Jiang F."/>
            <person name="Liu H."/>
            <person name="Zhao H."/>
            <person name="Xu D."/>
            <person name="Zhang Y."/>
        </authorList>
    </citation>
    <scope>NUCLEOTIDE SEQUENCE [LARGE SCALE GENOMIC DNA]</scope>
    <source>
        <strain evidence="2">cv. Yunnan</strain>
        <tissue evidence="1">Leaves</tissue>
    </source>
</reference>
<evidence type="ECO:0000313" key="2">
    <source>
        <dbReference type="Proteomes" id="UP001056120"/>
    </source>
</evidence>
<accession>A0ACB9FWN9</accession>
<evidence type="ECO:0000313" key="1">
    <source>
        <dbReference type="EMBL" id="KAI3775231.1"/>
    </source>
</evidence>
<organism evidence="1 2">
    <name type="scientific">Smallanthus sonchifolius</name>
    <dbReference type="NCBI Taxonomy" id="185202"/>
    <lineage>
        <taxon>Eukaryota</taxon>
        <taxon>Viridiplantae</taxon>
        <taxon>Streptophyta</taxon>
        <taxon>Embryophyta</taxon>
        <taxon>Tracheophyta</taxon>
        <taxon>Spermatophyta</taxon>
        <taxon>Magnoliopsida</taxon>
        <taxon>eudicotyledons</taxon>
        <taxon>Gunneridae</taxon>
        <taxon>Pentapetalae</taxon>
        <taxon>asterids</taxon>
        <taxon>campanulids</taxon>
        <taxon>Asterales</taxon>
        <taxon>Asteraceae</taxon>
        <taxon>Asteroideae</taxon>
        <taxon>Heliantheae alliance</taxon>
        <taxon>Millerieae</taxon>
        <taxon>Smallanthus</taxon>
    </lineage>
</organism>
<dbReference type="EMBL" id="CM042033">
    <property type="protein sequence ID" value="KAI3775231.1"/>
    <property type="molecule type" value="Genomic_DNA"/>
</dbReference>
<sequence length="66" mass="7749">MRLTTLLTKHSMIFKPCDENLTQINLRTGFSHTRANPKPPSQTDSLIRYRKHHPPWFLSLRFTVTA</sequence>
<reference evidence="2" key="1">
    <citation type="journal article" date="2022" name="Mol. Ecol. Resour.">
        <title>The genomes of chicory, endive, great burdock and yacon provide insights into Asteraceae palaeo-polyploidization history and plant inulin production.</title>
        <authorList>
            <person name="Fan W."/>
            <person name="Wang S."/>
            <person name="Wang H."/>
            <person name="Wang A."/>
            <person name="Jiang F."/>
            <person name="Liu H."/>
            <person name="Zhao H."/>
            <person name="Xu D."/>
            <person name="Zhang Y."/>
        </authorList>
    </citation>
    <scope>NUCLEOTIDE SEQUENCE [LARGE SCALE GENOMIC DNA]</scope>
    <source>
        <strain evidence="2">cv. Yunnan</strain>
    </source>
</reference>